<feature type="transmembrane region" description="Helical" evidence="1">
    <location>
        <begin position="29"/>
        <end position="50"/>
    </location>
</feature>
<dbReference type="AlphaFoldDB" id="U5NFE5"/>
<dbReference type="EMBL" id="CP006771">
    <property type="protein sequence ID" value="AGX88859.1"/>
    <property type="molecule type" value="Genomic_DNA"/>
</dbReference>
<reference evidence="2 3" key="1">
    <citation type="journal article" date="2013" name="Genome Announc.">
        <title>Genome Sequence of Mycoplasma parvum (Formerly Eperythrozoon parvum), a Diminutive Hemoplasma of the Pig.</title>
        <authorList>
            <person name="do Nascimento N.C."/>
            <person name="Dos Santos A.P."/>
            <person name="Chu Y."/>
            <person name="Guimaraes A.M."/>
            <person name="Pagliaro A."/>
            <person name="Messick J.B."/>
        </authorList>
    </citation>
    <scope>NUCLEOTIDE SEQUENCE [LARGE SCALE GENOMIC DNA]</scope>
    <source>
        <strain evidence="2 3">Indiana</strain>
    </source>
</reference>
<evidence type="ECO:0000313" key="2">
    <source>
        <dbReference type="EMBL" id="AGX88859.1"/>
    </source>
</evidence>
<feature type="transmembrane region" description="Helical" evidence="1">
    <location>
        <begin position="170"/>
        <end position="195"/>
    </location>
</feature>
<dbReference type="RefSeq" id="WP_022768891.1">
    <property type="nucleotide sequence ID" value="NC_022575.1"/>
</dbReference>
<keyword evidence="3" id="KW-1185">Reference proteome</keyword>
<gene>
    <name evidence="2" type="ORF">PRV_00420</name>
</gene>
<feature type="transmembrane region" description="Helical" evidence="1">
    <location>
        <begin position="243"/>
        <end position="262"/>
    </location>
</feature>
<dbReference type="OrthoDB" id="396169at2"/>
<dbReference type="HOGENOM" id="CLU_1004075_0_0_14"/>
<name>U5NFE5_9MOLU</name>
<keyword evidence="1" id="KW-0812">Transmembrane</keyword>
<keyword evidence="1" id="KW-0472">Membrane</keyword>
<dbReference type="Proteomes" id="UP000017119">
    <property type="component" value="Chromosome"/>
</dbReference>
<feature type="transmembrane region" description="Helical" evidence="1">
    <location>
        <begin position="135"/>
        <end position="158"/>
    </location>
</feature>
<protein>
    <submittedName>
        <fullName evidence="2">Uncharacterized protein</fullName>
    </submittedName>
</protein>
<evidence type="ECO:0000313" key="3">
    <source>
        <dbReference type="Proteomes" id="UP000017119"/>
    </source>
</evidence>
<feature type="transmembrane region" description="Helical" evidence="1">
    <location>
        <begin position="62"/>
        <end position="83"/>
    </location>
</feature>
<dbReference type="PATRIC" id="fig|1403316.3.peg.67"/>
<feature type="transmembrane region" description="Helical" evidence="1">
    <location>
        <begin position="103"/>
        <end position="123"/>
    </location>
</feature>
<sequence>MKSIFNLGLFREYLREDLTSFEYGFIKKVFSQAALGFAAFGAIVSILASVSKFDTHLGGAEAFWGILGIFAIASGLMFMFYYFPKYKNNPLDVRTPFVRNAYISLFFSYGTIFLLLLKGVSYISGGSSDQHANLWVGLSIFGMTLIVYSIPASIGFFMKKHSKAVSLYKFLGFCYSAYLILFLISLIGLIMGSVYEKISGYAHFALLILCGVIIFTSPILSLYRMKTVVRYLDPQDAVVTKKWEVFFVFEILAQLMQMALYISRFVLYYCLGCSRR</sequence>
<feature type="transmembrane region" description="Helical" evidence="1">
    <location>
        <begin position="201"/>
        <end position="223"/>
    </location>
</feature>
<keyword evidence="1" id="KW-1133">Transmembrane helix</keyword>
<proteinExistence type="predicted"/>
<organism evidence="2 3">
    <name type="scientific">Mycoplasma parvum str. Indiana</name>
    <dbReference type="NCBI Taxonomy" id="1403316"/>
    <lineage>
        <taxon>Bacteria</taxon>
        <taxon>Bacillati</taxon>
        <taxon>Mycoplasmatota</taxon>
        <taxon>Mollicutes</taxon>
        <taxon>Mycoplasmataceae</taxon>
        <taxon>Mycoplasma</taxon>
    </lineage>
</organism>
<dbReference type="KEGG" id="mpv:PRV_00420"/>
<accession>U5NFE5</accession>
<evidence type="ECO:0000256" key="1">
    <source>
        <dbReference type="SAM" id="Phobius"/>
    </source>
</evidence>